<accession>A0A433NDU5</accession>
<evidence type="ECO:0000313" key="9">
    <source>
        <dbReference type="Proteomes" id="UP000268857"/>
    </source>
</evidence>
<evidence type="ECO:0000313" key="8">
    <source>
        <dbReference type="EMBL" id="RUR80228.1"/>
    </source>
</evidence>
<dbReference type="Gene3D" id="2.60.130.10">
    <property type="entry name" value="Aromatic compound dioxygenase"/>
    <property type="match status" value="1"/>
</dbReference>
<evidence type="ECO:0000256" key="3">
    <source>
        <dbReference type="ARBA" id="ARBA00022723"/>
    </source>
</evidence>
<comment type="cofactor">
    <cofactor evidence="1">
        <name>Fe(3+)</name>
        <dbReference type="ChEBI" id="CHEBI:29034"/>
    </cofactor>
</comment>
<comment type="caution">
    <text evidence="8">The sequence shown here is derived from an EMBL/GenBank/DDBJ whole genome shotgun (WGS) entry which is preliminary data.</text>
</comment>
<dbReference type="InterPro" id="IPR000627">
    <property type="entry name" value="Intradiol_dOase_C"/>
</dbReference>
<keyword evidence="6" id="KW-0408">Iron</keyword>
<dbReference type="GO" id="GO:0009712">
    <property type="term" value="P:catechol-containing compound metabolic process"/>
    <property type="evidence" value="ECO:0007669"/>
    <property type="project" value="InterPro"/>
</dbReference>
<evidence type="ECO:0000256" key="4">
    <source>
        <dbReference type="ARBA" id="ARBA00022964"/>
    </source>
</evidence>
<gene>
    <name evidence="8" type="ORF">PCC6912_30880</name>
</gene>
<protein>
    <submittedName>
        <fullName evidence="8">6-chlorohydroxyquinol-1,2-dioxygenase</fullName>
    </submittedName>
</protein>
<dbReference type="Pfam" id="PF04444">
    <property type="entry name" value="Dioxygenase_N"/>
    <property type="match status" value="1"/>
</dbReference>
<keyword evidence="9" id="KW-1185">Reference proteome</keyword>
<dbReference type="STRING" id="211165.GCA_000317285_01358"/>
<proteinExistence type="inferred from homology"/>
<keyword evidence="5" id="KW-0560">Oxidoreductase</keyword>
<dbReference type="GO" id="GO:0018576">
    <property type="term" value="F:catechol 1,2-dioxygenase activity"/>
    <property type="evidence" value="ECO:0007669"/>
    <property type="project" value="InterPro"/>
</dbReference>
<evidence type="ECO:0000256" key="5">
    <source>
        <dbReference type="ARBA" id="ARBA00023002"/>
    </source>
</evidence>
<evidence type="ECO:0000256" key="1">
    <source>
        <dbReference type="ARBA" id="ARBA00001965"/>
    </source>
</evidence>
<comment type="similarity">
    <text evidence="2">Belongs to the intradiol ring-cleavage dioxygenase family.</text>
</comment>
<keyword evidence="4 8" id="KW-0223">Dioxygenase</keyword>
<keyword evidence="3" id="KW-0479">Metal-binding</keyword>
<organism evidence="8 9">
    <name type="scientific">Chlorogloeopsis fritschii PCC 6912</name>
    <dbReference type="NCBI Taxonomy" id="211165"/>
    <lineage>
        <taxon>Bacteria</taxon>
        <taxon>Bacillati</taxon>
        <taxon>Cyanobacteriota</taxon>
        <taxon>Cyanophyceae</taxon>
        <taxon>Nostocales</taxon>
        <taxon>Chlorogloeopsidaceae</taxon>
        <taxon>Chlorogloeopsis</taxon>
    </lineage>
</organism>
<dbReference type="PANTHER" id="PTHR33711:SF7">
    <property type="entry name" value="INTRADIOL RING-CLEAVAGE DIOXYGENASES DOMAIN-CONTAINING PROTEIN-RELATED"/>
    <property type="match status" value="1"/>
</dbReference>
<evidence type="ECO:0000256" key="6">
    <source>
        <dbReference type="ARBA" id="ARBA00023004"/>
    </source>
</evidence>
<dbReference type="EMBL" id="RSCJ01000011">
    <property type="protein sequence ID" value="RUR80228.1"/>
    <property type="molecule type" value="Genomic_DNA"/>
</dbReference>
<dbReference type="PROSITE" id="PS00083">
    <property type="entry name" value="INTRADIOL_DIOXYGENAS"/>
    <property type="match status" value="1"/>
</dbReference>
<dbReference type="OrthoDB" id="9805815at2"/>
<dbReference type="AlphaFoldDB" id="A0A433NDU5"/>
<reference evidence="8 9" key="1">
    <citation type="journal article" date="2019" name="Genome Biol. Evol.">
        <title>Day and night: Metabolic profiles and evolutionary relationships of six axenic non-marine cyanobacteria.</title>
        <authorList>
            <person name="Will S.E."/>
            <person name="Henke P."/>
            <person name="Boedeker C."/>
            <person name="Huang S."/>
            <person name="Brinkmann H."/>
            <person name="Rohde M."/>
            <person name="Jarek M."/>
            <person name="Friedl T."/>
            <person name="Seufert S."/>
            <person name="Schumacher M."/>
            <person name="Overmann J."/>
            <person name="Neumann-Schaal M."/>
            <person name="Petersen J."/>
        </authorList>
    </citation>
    <scope>NUCLEOTIDE SEQUENCE [LARGE SCALE GENOMIC DNA]</scope>
    <source>
        <strain evidence="8 9">PCC 6912</strain>
    </source>
</reference>
<dbReference type="GO" id="GO:0008199">
    <property type="term" value="F:ferric iron binding"/>
    <property type="evidence" value="ECO:0007669"/>
    <property type="project" value="InterPro"/>
</dbReference>
<dbReference type="PANTHER" id="PTHR33711">
    <property type="entry name" value="DIOXYGENASE, PUTATIVE (AFU_ORTHOLOGUE AFUA_2G02910)-RELATED"/>
    <property type="match status" value="1"/>
</dbReference>
<sequence length="306" mass="33960">MNPITLDNITQTVINHGDEAKTNPRLYEIYTSLVTHLHTFVQEVNLTEQELQMGRDFFTRVARPSGDMPDGEITMLTDLLGISELVDLLHRTNQNTVTESTLEGPMYVPDAPPRQIGDRLGIDEGGDVLFMSGRILDVNGSPIANALIDVWQTNSKGFYDIQDPNQPKGNFRGCFKSNADGYYAFETVVPIGYDIPANGPCGEVLRLLGRHTHRPAHIHFKLSAAGFKVLTTQTYLNDDPYISSDTVFAVVPSTIITLQKHEAPDEMLARNQSKPFYTVEFDFVLSPVIEEIGAMENTASSLKTVV</sequence>
<dbReference type="InterPro" id="IPR050770">
    <property type="entry name" value="Intradiol_RC_Dioxygenase"/>
</dbReference>
<dbReference type="Proteomes" id="UP000268857">
    <property type="component" value="Unassembled WGS sequence"/>
</dbReference>
<dbReference type="RefSeq" id="WP_016873897.1">
    <property type="nucleotide sequence ID" value="NZ_AJLN01000050.1"/>
</dbReference>
<name>A0A433NDU5_CHLFR</name>
<evidence type="ECO:0000259" key="7">
    <source>
        <dbReference type="PROSITE" id="PS00083"/>
    </source>
</evidence>
<feature type="domain" description="Intradiol ring-cleavage dioxygenases" evidence="7">
    <location>
        <begin position="131"/>
        <end position="159"/>
    </location>
</feature>
<dbReference type="SUPFAM" id="SSF49482">
    <property type="entry name" value="Aromatic compound dioxygenase"/>
    <property type="match status" value="1"/>
</dbReference>
<dbReference type="InterPro" id="IPR015889">
    <property type="entry name" value="Intradiol_dOase_core"/>
</dbReference>
<dbReference type="Pfam" id="PF00775">
    <property type="entry name" value="Dioxygenase_C"/>
    <property type="match status" value="1"/>
</dbReference>
<evidence type="ECO:0000256" key="2">
    <source>
        <dbReference type="ARBA" id="ARBA00007825"/>
    </source>
</evidence>
<dbReference type="InterPro" id="IPR007535">
    <property type="entry name" value="Catechol_dOase_N"/>
</dbReference>